<evidence type="ECO:0000256" key="3">
    <source>
        <dbReference type="ARBA" id="ARBA00008919"/>
    </source>
</evidence>
<evidence type="ECO:0000256" key="6">
    <source>
        <dbReference type="ARBA" id="ARBA00022692"/>
    </source>
</evidence>
<dbReference type="GO" id="GO:0032580">
    <property type="term" value="C:Golgi cisterna membrane"/>
    <property type="evidence" value="ECO:0007669"/>
    <property type="project" value="UniProtKB-SubCell"/>
</dbReference>
<keyword evidence="4 12" id="KW-0328">Glycosyltransferase</keyword>
<organism evidence="15 16">
    <name type="scientific">Haemaphysalis longicornis</name>
    <name type="common">Bush tick</name>
    <dbReference type="NCBI Taxonomy" id="44386"/>
    <lineage>
        <taxon>Eukaryota</taxon>
        <taxon>Metazoa</taxon>
        <taxon>Ecdysozoa</taxon>
        <taxon>Arthropoda</taxon>
        <taxon>Chelicerata</taxon>
        <taxon>Arachnida</taxon>
        <taxon>Acari</taxon>
        <taxon>Parasitiformes</taxon>
        <taxon>Ixodida</taxon>
        <taxon>Ixodoidea</taxon>
        <taxon>Ixodidae</taxon>
        <taxon>Haemaphysalinae</taxon>
        <taxon>Haemaphysalis</taxon>
    </lineage>
</organism>
<gene>
    <name evidence="15" type="ORF">HPB48_021726</name>
</gene>
<evidence type="ECO:0000256" key="2">
    <source>
        <dbReference type="ARBA" id="ARBA00004922"/>
    </source>
</evidence>
<keyword evidence="5 12" id="KW-0808">Transferase</keyword>
<name>A0A9J6FQV3_HAELO</name>
<feature type="domain" description="Fucosyltransferase C-terminal" evidence="13">
    <location>
        <begin position="66"/>
        <end position="211"/>
    </location>
</feature>
<dbReference type="InterPro" id="IPR001503">
    <property type="entry name" value="Glyco_trans_10"/>
</dbReference>
<accession>A0A9J6FQV3</accession>
<feature type="domain" description="Fucosyltransferase N-terminal" evidence="14">
    <location>
        <begin position="20"/>
        <end position="46"/>
    </location>
</feature>
<keyword evidence="6 12" id="KW-0812">Transmembrane</keyword>
<evidence type="ECO:0000256" key="11">
    <source>
        <dbReference type="ARBA" id="ARBA00023180"/>
    </source>
</evidence>
<sequence length="219" mass="25735">MESPGPEVGFLERRAPGTNLFLEKAKGIFNWTMTYRLDSDIVNPYGTIEERDVIQNLEYQKTRNIWRRKSRMAVWAASHCGAESRRDHYVKQLQKYVRVDVYGRCGHRKCPKENSTRCYKMFAKKYFFYLSFENSICKDYVTEKLFNALEYDIIPVVLGGANYTAIAPLDSFIDALTFRSPKHLAKYLKRVAGNFQLYSKYLHWKHSQRVDRDQGPPSF</sequence>
<dbReference type="OMA" id="ATSKECY"/>
<dbReference type="GO" id="GO:0008417">
    <property type="term" value="F:fucosyltransferase activity"/>
    <property type="evidence" value="ECO:0007669"/>
    <property type="project" value="InterPro"/>
</dbReference>
<evidence type="ECO:0000256" key="7">
    <source>
        <dbReference type="ARBA" id="ARBA00022968"/>
    </source>
</evidence>
<dbReference type="EC" id="2.4.1.-" evidence="12"/>
<dbReference type="FunFam" id="3.40.50.11660:FF:000006">
    <property type="entry name" value="Alpha-(1,3)-fucosyltransferase C"/>
    <property type="match status" value="1"/>
</dbReference>
<evidence type="ECO:0000256" key="9">
    <source>
        <dbReference type="ARBA" id="ARBA00023034"/>
    </source>
</evidence>
<dbReference type="PANTHER" id="PTHR48438">
    <property type="entry name" value="ALPHA-(1,3)-FUCOSYLTRANSFERASE C-RELATED"/>
    <property type="match status" value="1"/>
</dbReference>
<dbReference type="InterPro" id="IPR055270">
    <property type="entry name" value="Glyco_tran_10_C"/>
</dbReference>
<keyword evidence="9 12" id="KW-0333">Golgi apparatus</keyword>
<comment type="pathway">
    <text evidence="2">Protein modification; protein glycosylation.</text>
</comment>
<comment type="similarity">
    <text evidence="3 12">Belongs to the glycosyltransferase 10 family.</text>
</comment>
<dbReference type="Proteomes" id="UP000821853">
    <property type="component" value="Chromosome 10"/>
</dbReference>
<dbReference type="InterPro" id="IPR031481">
    <property type="entry name" value="Glyco_tran_10_N"/>
</dbReference>
<dbReference type="Pfam" id="PF17039">
    <property type="entry name" value="Glyco_tran_10_N"/>
    <property type="match status" value="1"/>
</dbReference>
<evidence type="ECO:0000313" key="16">
    <source>
        <dbReference type="Proteomes" id="UP000821853"/>
    </source>
</evidence>
<dbReference type="SUPFAM" id="SSF53756">
    <property type="entry name" value="UDP-Glycosyltransferase/glycogen phosphorylase"/>
    <property type="match status" value="1"/>
</dbReference>
<keyword evidence="16" id="KW-1185">Reference proteome</keyword>
<keyword evidence="8" id="KW-1133">Transmembrane helix</keyword>
<reference evidence="15 16" key="1">
    <citation type="journal article" date="2020" name="Cell">
        <title>Large-Scale Comparative Analyses of Tick Genomes Elucidate Their Genetic Diversity and Vector Capacities.</title>
        <authorList>
            <consortium name="Tick Genome and Microbiome Consortium (TIGMIC)"/>
            <person name="Jia N."/>
            <person name="Wang J."/>
            <person name="Shi W."/>
            <person name="Du L."/>
            <person name="Sun Y."/>
            <person name="Zhan W."/>
            <person name="Jiang J.F."/>
            <person name="Wang Q."/>
            <person name="Zhang B."/>
            <person name="Ji P."/>
            <person name="Bell-Sakyi L."/>
            <person name="Cui X.M."/>
            <person name="Yuan T.T."/>
            <person name="Jiang B.G."/>
            <person name="Yang W.F."/>
            <person name="Lam T.T."/>
            <person name="Chang Q.C."/>
            <person name="Ding S.J."/>
            <person name="Wang X.J."/>
            <person name="Zhu J.G."/>
            <person name="Ruan X.D."/>
            <person name="Zhao L."/>
            <person name="Wei J.T."/>
            <person name="Ye R.Z."/>
            <person name="Que T.C."/>
            <person name="Du C.H."/>
            <person name="Zhou Y.H."/>
            <person name="Cheng J.X."/>
            <person name="Dai P.F."/>
            <person name="Guo W.B."/>
            <person name="Han X.H."/>
            <person name="Huang E.J."/>
            <person name="Li L.F."/>
            <person name="Wei W."/>
            <person name="Gao Y.C."/>
            <person name="Liu J.Z."/>
            <person name="Shao H.Z."/>
            <person name="Wang X."/>
            <person name="Wang C.C."/>
            <person name="Yang T.C."/>
            <person name="Huo Q.B."/>
            <person name="Li W."/>
            <person name="Chen H.Y."/>
            <person name="Chen S.E."/>
            <person name="Zhou L.G."/>
            <person name="Ni X.B."/>
            <person name="Tian J.H."/>
            <person name="Sheng Y."/>
            <person name="Liu T."/>
            <person name="Pan Y.S."/>
            <person name="Xia L.Y."/>
            <person name="Li J."/>
            <person name="Zhao F."/>
            <person name="Cao W.C."/>
        </authorList>
    </citation>
    <scope>NUCLEOTIDE SEQUENCE [LARGE SCALE GENOMIC DNA]</scope>
    <source>
        <strain evidence="15">HaeL-2018</strain>
    </source>
</reference>
<evidence type="ECO:0000256" key="12">
    <source>
        <dbReference type="RuleBase" id="RU003832"/>
    </source>
</evidence>
<comment type="caution">
    <text evidence="15">The sequence shown here is derived from an EMBL/GenBank/DDBJ whole genome shotgun (WGS) entry which is preliminary data.</text>
</comment>
<dbReference type="VEuPathDB" id="VectorBase:HLOH_063789"/>
<proteinExistence type="inferred from homology"/>
<protein>
    <recommendedName>
        <fullName evidence="12">Fucosyltransferase</fullName>
        <ecNumber evidence="12">2.4.1.-</ecNumber>
    </recommendedName>
</protein>
<dbReference type="InterPro" id="IPR038577">
    <property type="entry name" value="GT10-like_C_sf"/>
</dbReference>
<dbReference type="PANTHER" id="PTHR48438:SF1">
    <property type="entry name" value="ALPHA-(1,3)-FUCOSYLTRANSFERASE C-RELATED"/>
    <property type="match status" value="1"/>
</dbReference>
<evidence type="ECO:0000259" key="13">
    <source>
        <dbReference type="Pfam" id="PF00852"/>
    </source>
</evidence>
<evidence type="ECO:0000256" key="1">
    <source>
        <dbReference type="ARBA" id="ARBA00004447"/>
    </source>
</evidence>
<evidence type="ECO:0000313" key="15">
    <source>
        <dbReference type="EMBL" id="KAH9364460.1"/>
    </source>
</evidence>
<keyword evidence="10" id="KW-0472">Membrane</keyword>
<dbReference type="AlphaFoldDB" id="A0A9J6FQV3"/>
<comment type="subcellular location">
    <subcellularLocation>
        <location evidence="1 12">Golgi apparatus</location>
        <location evidence="1 12">Golgi stack membrane</location>
        <topology evidence="1 12">Single-pass type II membrane protein</topology>
    </subcellularLocation>
</comment>
<keyword evidence="7" id="KW-0735">Signal-anchor</keyword>
<keyword evidence="11" id="KW-0325">Glycoprotein</keyword>
<evidence type="ECO:0000256" key="5">
    <source>
        <dbReference type="ARBA" id="ARBA00022679"/>
    </source>
</evidence>
<evidence type="ECO:0000259" key="14">
    <source>
        <dbReference type="Pfam" id="PF17039"/>
    </source>
</evidence>
<dbReference type="Gene3D" id="3.40.50.11660">
    <property type="entry name" value="Glycosyl transferase family 10, C-terminal domain"/>
    <property type="match status" value="1"/>
</dbReference>
<evidence type="ECO:0000256" key="8">
    <source>
        <dbReference type="ARBA" id="ARBA00022989"/>
    </source>
</evidence>
<dbReference type="EMBL" id="JABSTR010000002">
    <property type="protein sequence ID" value="KAH9364460.1"/>
    <property type="molecule type" value="Genomic_DNA"/>
</dbReference>
<dbReference type="Pfam" id="PF00852">
    <property type="entry name" value="Glyco_transf_10"/>
    <property type="match status" value="1"/>
</dbReference>
<evidence type="ECO:0000256" key="10">
    <source>
        <dbReference type="ARBA" id="ARBA00023136"/>
    </source>
</evidence>
<evidence type="ECO:0000256" key="4">
    <source>
        <dbReference type="ARBA" id="ARBA00022676"/>
    </source>
</evidence>
<dbReference type="OrthoDB" id="427096at2759"/>